<proteinExistence type="predicted"/>
<dbReference type="GO" id="GO:0003700">
    <property type="term" value="F:DNA-binding transcription factor activity"/>
    <property type="evidence" value="ECO:0007669"/>
    <property type="project" value="TreeGrafter"/>
</dbReference>
<keyword evidence="1" id="KW-0805">Transcription regulation</keyword>
<dbReference type="Gene3D" id="1.10.260.40">
    <property type="entry name" value="lambda repressor-like DNA-binding domains"/>
    <property type="match status" value="1"/>
</dbReference>
<evidence type="ECO:0000313" key="6">
    <source>
        <dbReference type="Proteomes" id="UP000641932"/>
    </source>
</evidence>
<evidence type="ECO:0000256" key="1">
    <source>
        <dbReference type="ARBA" id="ARBA00023015"/>
    </source>
</evidence>
<keyword evidence="3" id="KW-0804">Transcription</keyword>
<dbReference type="RefSeq" id="WP_229698736.1">
    <property type="nucleotide sequence ID" value="NZ_BMMS01000024.1"/>
</dbReference>
<evidence type="ECO:0000256" key="2">
    <source>
        <dbReference type="ARBA" id="ARBA00023125"/>
    </source>
</evidence>
<reference evidence="5" key="1">
    <citation type="journal article" date="2014" name="Int. J. Syst. Evol. Microbiol.">
        <title>Complete genome sequence of Corynebacterium casei LMG S-19264T (=DSM 44701T), isolated from a smear-ripened cheese.</title>
        <authorList>
            <consortium name="US DOE Joint Genome Institute (JGI-PGF)"/>
            <person name="Walter F."/>
            <person name="Albersmeier A."/>
            <person name="Kalinowski J."/>
            <person name="Ruckert C."/>
        </authorList>
    </citation>
    <scope>NUCLEOTIDE SEQUENCE</scope>
    <source>
        <strain evidence="5">CGMCC 4.7201</strain>
    </source>
</reference>
<dbReference type="CDD" id="cd06267">
    <property type="entry name" value="PBP1_LacI_sugar_binding-like"/>
    <property type="match status" value="1"/>
</dbReference>
<keyword evidence="6" id="KW-1185">Reference proteome</keyword>
<accession>A0A917ZW13</accession>
<sequence>MAVTIAEVAAAAGVSTSTVSRCFATPELVRGDTRLKVLGVAASLGYTPNRIARSLAVGRSRSIALIVPDIANLFFGRIVKSAQSRARTKDYAVFLADTDERAREEYDLAVAMGKQVDGLLLVSPRMSEEQLHDIAERTPTVLVNRPLAGRSCVLVPSTEGMWQAVQHLYALGHRHCAHIAGARGSWSSERRSLAVREACEEFGMTLTEFGPYEPFFSSGVRAADPLIASGATAVVAHNDIVALGVVSRLNERRVSVPGDISVVGADDTLLARAASPPLTSVRIPLEEVGRRSADLLLDLLAPGEVPPPVEEVRVETELIVRRSTGPVRQEPGTRTS</sequence>
<keyword evidence="2" id="KW-0238">DNA-binding</keyword>
<dbReference type="InterPro" id="IPR000843">
    <property type="entry name" value="HTH_LacI"/>
</dbReference>
<dbReference type="SUPFAM" id="SSF53822">
    <property type="entry name" value="Periplasmic binding protein-like I"/>
    <property type="match status" value="1"/>
</dbReference>
<dbReference type="EMBL" id="BMMS01000024">
    <property type="protein sequence ID" value="GGO94959.1"/>
    <property type="molecule type" value="Genomic_DNA"/>
</dbReference>
<feature type="domain" description="HTH lacI-type" evidence="4">
    <location>
        <begin position="3"/>
        <end position="57"/>
    </location>
</feature>
<dbReference type="AlphaFoldDB" id="A0A917ZW13"/>
<dbReference type="InterPro" id="IPR010982">
    <property type="entry name" value="Lambda_DNA-bd_dom_sf"/>
</dbReference>
<protein>
    <submittedName>
        <fullName evidence="5">LacI family transcriptional regulator</fullName>
    </submittedName>
</protein>
<evidence type="ECO:0000256" key="3">
    <source>
        <dbReference type="ARBA" id="ARBA00023163"/>
    </source>
</evidence>
<gene>
    <name evidence="5" type="ORF">GCM10012280_51070</name>
</gene>
<dbReference type="PROSITE" id="PS50932">
    <property type="entry name" value="HTH_LACI_2"/>
    <property type="match status" value="1"/>
</dbReference>
<comment type="caution">
    <text evidence="5">The sequence shown here is derived from an EMBL/GenBank/DDBJ whole genome shotgun (WGS) entry which is preliminary data.</text>
</comment>
<dbReference type="CDD" id="cd01392">
    <property type="entry name" value="HTH_LacI"/>
    <property type="match status" value="1"/>
</dbReference>
<reference evidence="5" key="2">
    <citation type="submission" date="2020-09" db="EMBL/GenBank/DDBJ databases">
        <authorList>
            <person name="Sun Q."/>
            <person name="Zhou Y."/>
        </authorList>
    </citation>
    <scope>NUCLEOTIDE SEQUENCE</scope>
    <source>
        <strain evidence="5">CGMCC 4.7201</strain>
    </source>
</reference>
<dbReference type="Pfam" id="PF13377">
    <property type="entry name" value="Peripla_BP_3"/>
    <property type="match status" value="1"/>
</dbReference>
<dbReference type="InterPro" id="IPR028082">
    <property type="entry name" value="Peripla_BP_I"/>
</dbReference>
<evidence type="ECO:0000259" key="4">
    <source>
        <dbReference type="PROSITE" id="PS50932"/>
    </source>
</evidence>
<dbReference type="GO" id="GO:0000976">
    <property type="term" value="F:transcription cis-regulatory region binding"/>
    <property type="evidence" value="ECO:0007669"/>
    <property type="project" value="TreeGrafter"/>
</dbReference>
<evidence type="ECO:0000313" key="5">
    <source>
        <dbReference type="EMBL" id="GGO94959.1"/>
    </source>
</evidence>
<dbReference type="PANTHER" id="PTHR30146:SF138">
    <property type="entry name" value="TRANSCRIPTIONAL REGULATORY PROTEIN"/>
    <property type="match status" value="1"/>
</dbReference>
<dbReference type="SUPFAM" id="SSF47413">
    <property type="entry name" value="lambda repressor-like DNA-binding domains"/>
    <property type="match status" value="1"/>
</dbReference>
<dbReference type="Pfam" id="PF00356">
    <property type="entry name" value="LacI"/>
    <property type="match status" value="1"/>
</dbReference>
<dbReference type="PANTHER" id="PTHR30146">
    <property type="entry name" value="LACI-RELATED TRANSCRIPTIONAL REPRESSOR"/>
    <property type="match status" value="1"/>
</dbReference>
<dbReference type="Gene3D" id="3.40.50.2300">
    <property type="match status" value="2"/>
</dbReference>
<dbReference type="Proteomes" id="UP000641932">
    <property type="component" value="Unassembled WGS sequence"/>
</dbReference>
<name>A0A917ZW13_9ACTN</name>
<dbReference type="SMART" id="SM00354">
    <property type="entry name" value="HTH_LACI"/>
    <property type="match status" value="1"/>
</dbReference>
<dbReference type="InterPro" id="IPR046335">
    <property type="entry name" value="LacI/GalR-like_sensor"/>
</dbReference>
<organism evidence="5 6">
    <name type="scientific">Wenjunlia tyrosinilytica</name>
    <dbReference type="NCBI Taxonomy" id="1544741"/>
    <lineage>
        <taxon>Bacteria</taxon>
        <taxon>Bacillati</taxon>
        <taxon>Actinomycetota</taxon>
        <taxon>Actinomycetes</taxon>
        <taxon>Kitasatosporales</taxon>
        <taxon>Streptomycetaceae</taxon>
        <taxon>Wenjunlia</taxon>
    </lineage>
</organism>